<evidence type="ECO:0000259" key="1">
    <source>
        <dbReference type="Pfam" id="PF00326"/>
    </source>
</evidence>
<organism evidence="2 3">
    <name type="scientific">Sphingobium olei</name>
    <dbReference type="NCBI Taxonomy" id="420955"/>
    <lineage>
        <taxon>Bacteria</taxon>
        <taxon>Pseudomonadati</taxon>
        <taxon>Pseudomonadota</taxon>
        <taxon>Alphaproteobacteria</taxon>
        <taxon>Sphingomonadales</taxon>
        <taxon>Sphingomonadaceae</taxon>
        <taxon>Sphingobium</taxon>
    </lineage>
</organism>
<dbReference type="RefSeq" id="WP_380909284.1">
    <property type="nucleotide sequence ID" value="NZ_JBHTLS010000070.1"/>
</dbReference>
<feature type="domain" description="Peptidase S9 prolyl oligopeptidase catalytic" evidence="1">
    <location>
        <begin position="101"/>
        <end position="256"/>
    </location>
</feature>
<proteinExistence type="predicted"/>
<feature type="non-terminal residue" evidence="2">
    <location>
        <position position="1"/>
    </location>
</feature>
<dbReference type="Gene3D" id="3.40.50.1820">
    <property type="entry name" value="alpha/beta hydrolase"/>
    <property type="match status" value="1"/>
</dbReference>
<dbReference type="InterPro" id="IPR001375">
    <property type="entry name" value="Peptidase_S9_cat"/>
</dbReference>
<comment type="caution">
    <text evidence="2">The sequence shown here is derived from an EMBL/GenBank/DDBJ whole genome shotgun (WGS) entry which is preliminary data.</text>
</comment>
<name>A0ABW3NZ44_9SPHN</name>
<evidence type="ECO:0000313" key="2">
    <source>
        <dbReference type="EMBL" id="MFD1104140.1"/>
    </source>
</evidence>
<keyword evidence="3" id="KW-1185">Reference proteome</keyword>
<protein>
    <submittedName>
        <fullName evidence="2">Prolyl oligopeptidase family serine peptidase</fullName>
    </submittedName>
</protein>
<dbReference type="EMBL" id="JBHTLS010000070">
    <property type="protein sequence ID" value="MFD1104140.1"/>
    <property type="molecule type" value="Genomic_DNA"/>
</dbReference>
<dbReference type="SUPFAM" id="SSF53474">
    <property type="entry name" value="alpha/beta-Hydrolases"/>
    <property type="match status" value="1"/>
</dbReference>
<sequence>RFHRHLGLELRAVALPRRLHSRPFLQVGMSLTPCPNFRDHLSGVGDEFPIQAFANRGYFVLSVENHSYEAVVGTKVAPSSITRAFNTDFAGRKSLLSSIETMVRSLVSRGLIDNRRIGITGLSDGSSTVQFASLNSSLFSAGSATACCWEHTQNALLGPTAARGFERNGWPRQIDANPRFWSQISIAQNPARVSFPLLFQASDDEYIAVLESYNALVEAGRPVDLYIFPGEHHIKWQPAHRLAVYERNIAWFDFWLLDRMPTTESGILEAMRWKAMRDRAVSNKDKPIGVATQPPP</sequence>
<reference evidence="3" key="1">
    <citation type="journal article" date="2019" name="Int. J. Syst. Evol. Microbiol.">
        <title>The Global Catalogue of Microorganisms (GCM) 10K type strain sequencing project: providing services to taxonomists for standard genome sequencing and annotation.</title>
        <authorList>
            <consortium name="The Broad Institute Genomics Platform"/>
            <consortium name="The Broad Institute Genome Sequencing Center for Infectious Disease"/>
            <person name="Wu L."/>
            <person name="Ma J."/>
        </authorList>
    </citation>
    <scope>NUCLEOTIDE SEQUENCE [LARGE SCALE GENOMIC DNA]</scope>
    <source>
        <strain evidence="3">CCUG 54329</strain>
    </source>
</reference>
<gene>
    <name evidence="2" type="ORF">ACFQ24_04440</name>
</gene>
<dbReference type="Pfam" id="PF00326">
    <property type="entry name" value="Peptidase_S9"/>
    <property type="match status" value="1"/>
</dbReference>
<dbReference type="Proteomes" id="UP001597203">
    <property type="component" value="Unassembled WGS sequence"/>
</dbReference>
<dbReference type="InterPro" id="IPR029058">
    <property type="entry name" value="AB_hydrolase_fold"/>
</dbReference>
<accession>A0ABW3NZ44</accession>
<evidence type="ECO:0000313" key="3">
    <source>
        <dbReference type="Proteomes" id="UP001597203"/>
    </source>
</evidence>